<feature type="region of interest" description="Disordered" evidence="6">
    <location>
        <begin position="311"/>
        <end position="334"/>
    </location>
</feature>
<dbReference type="Gene3D" id="3.20.20.80">
    <property type="entry name" value="Glycosidases"/>
    <property type="match status" value="1"/>
</dbReference>
<name>A0A9W9Z8Q9_9CNID</name>
<dbReference type="PANTHER" id="PTHR11177">
    <property type="entry name" value="CHITINASE"/>
    <property type="match status" value="1"/>
</dbReference>
<keyword evidence="1 4" id="KW-0378">Hydrolase</keyword>
<dbReference type="PROSITE" id="PS51910">
    <property type="entry name" value="GH18_2"/>
    <property type="match status" value="1"/>
</dbReference>
<dbReference type="OrthoDB" id="76388at2759"/>
<dbReference type="Pfam" id="PF00704">
    <property type="entry name" value="Glyco_hydro_18"/>
    <property type="match status" value="1"/>
</dbReference>
<proteinExistence type="inferred from homology"/>
<feature type="compositionally biased region" description="Gly residues" evidence="6">
    <location>
        <begin position="311"/>
        <end position="320"/>
    </location>
</feature>
<dbReference type="Gene3D" id="3.10.50.10">
    <property type="match status" value="1"/>
</dbReference>
<dbReference type="SUPFAM" id="SSF54556">
    <property type="entry name" value="Chitinase insertion domain"/>
    <property type="match status" value="1"/>
</dbReference>
<dbReference type="AlphaFoldDB" id="A0A9W9Z8Q9"/>
<gene>
    <name evidence="8" type="ORF">OS493_030701</name>
</gene>
<keyword evidence="3 4" id="KW-0326">Glycosidase</keyword>
<comment type="caution">
    <text evidence="8">The sequence shown here is derived from an EMBL/GenBank/DDBJ whole genome shotgun (WGS) entry which is preliminary data.</text>
</comment>
<evidence type="ECO:0000256" key="5">
    <source>
        <dbReference type="RuleBase" id="RU004453"/>
    </source>
</evidence>
<dbReference type="InterPro" id="IPR029070">
    <property type="entry name" value="Chitinase_insertion_sf"/>
</dbReference>
<evidence type="ECO:0000259" key="7">
    <source>
        <dbReference type="PROSITE" id="PS51910"/>
    </source>
</evidence>
<dbReference type="GO" id="GO:0008061">
    <property type="term" value="F:chitin binding"/>
    <property type="evidence" value="ECO:0007669"/>
    <property type="project" value="InterPro"/>
</dbReference>
<dbReference type="Proteomes" id="UP001163046">
    <property type="component" value="Unassembled WGS sequence"/>
</dbReference>
<dbReference type="GO" id="GO:0005975">
    <property type="term" value="P:carbohydrate metabolic process"/>
    <property type="evidence" value="ECO:0007669"/>
    <property type="project" value="InterPro"/>
</dbReference>
<dbReference type="GO" id="GO:0006032">
    <property type="term" value="P:chitin catabolic process"/>
    <property type="evidence" value="ECO:0007669"/>
    <property type="project" value="TreeGrafter"/>
</dbReference>
<evidence type="ECO:0000256" key="2">
    <source>
        <dbReference type="ARBA" id="ARBA00023157"/>
    </source>
</evidence>
<organism evidence="8 9">
    <name type="scientific">Desmophyllum pertusum</name>
    <dbReference type="NCBI Taxonomy" id="174260"/>
    <lineage>
        <taxon>Eukaryota</taxon>
        <taxon>Metazoa</taxon>
        <taxon>Cnidaria</taxon>
        <taxon>Anthozoa</taxon>
        <taxon>Hexacorallia</taxon>
        <taxon>Scleractinia</taxon>
        <taxon>Caryophylliina</taxon>
        <taxon>Caryophylliidae</taxon>
        <taxon>Desmophyllum</taxon>
    </lineage>
</organism>
<sequence length="370" mass="39090">MLAIGGWNHENGAVSKFSRMVSTAANRKVFIDSVISLLRQYNFDGFDLDWEYPASRGNSPPQDKQLFTVLCQELLDAFKRDAEESWKPRLLLTAAVAAGKTTIDNAYEVSKLGGILDFINLMAYDLHGAWDPVTGHHTALQDSQGDGLSVSYAVQYWIKQGMPSKKIALGLGTYGRAFKLTDPSQHGLGAPAKGSAIKGKYTRERGFLSYYEICKMGLTVVRDNPAQASYGYQGNQWVGFDDVESLMKKVNTQIKGKNLLGAMFWALDLDDFNGNFCGKGPYPLMNAVKDALGGGSGAGGGGLGGWSGGAGGGGGGGGGPLPVTNPPTNAPPSGGGCKATGAWNGNANMDAWCVSNCARGNCPSSICKCT</sequence>
<keyword evidence="9" id="KW-1185">Reference proteome</keyword>
<evidence type="ECO:0000256" key="4">
    <source>
        <dbReference type="RuleBase" id="RU000489"/>
    </source>
</evidence>
<dbReference type="InterPro" id="IPR001223">
    <property type="entry name" value="Glyco_hydro18_cat"/>
</dbReference>
<dbReference type="PROSITE" id="PS01095">
    <property type="entry name" value="GH18_1"/>
    <property type="match status" value="1"/>
</dbReference>
<evidence type="ECO:0000256" key="6">
    <source>
        <dbReference type="SAM" id="MobiDB-lite"/>
    </source>
</evidence>
<protein>
    <recommendedName>
        <fullName evidence="7">GH18 domain-containing protein</fullName>
    </recommendedName>
</protein>
<keyword evidence="2" id="KW-1015">Disulfide bond</keyword>
<dbReference type="InterPro" id="IPR050314">
    <property type="entry name" value="Glycosyl_Hydrlase_18"/>
</dbReference>
<reference evidence="8" key="1">
    <citation type="submission" date="2023-01" db="EMBL/GenBank/DDBJ databases">
        <title>Genome assembly of the deep-sea coral Lophelia pertusa.</title>
        <authorList>
            <person name="Herrera S."/>
            <person name="Cordes E."/>
        </authorList>
    </citation>
    <scope>NUCLEOTIDE SEQUENCE</scope>
    <source>
        <strain evidence="8">USNM1676648</strain>
        <tissue evidence="8">Polyp</tissue>
    </source>
</reference>
<dbReference type="GO" id="GO:0005576">
    <property type="term" value="C:extracellular region"/>
    <property type="evidence" value="ECO:0007669"/>
    <property type="project" value="TreeGrafter"/>
</dbReference>
<evidence type="ECO:0000313" key="9">
    <source>
        <dbReference type="Proteomes" id="UP001163046"/>
    </source>
</evidence>
<dbReference type="InterPro" id="IPR011583">
    <property type="entry name" value="Chitinase_II/V-like_cat"/>
</dbReference>
<evidence type="ECO:0000256" key="3">
    <source>
        <dbReference type="ARBA" id="ARBA00023295"/>
    </source>
</evidence>
<evidence type="ECO:0000313" key="8">
    <source>
        <dbReference type="EMBL" id="KAJ7377107.1"/>
    </source>
</evidence>
<dbReference type="InterPro" id="IPR017853">
    <property type="entry name" value="GH"/>
</dbReference>
<evidence type="ECO:0000256" key="1">
    <source>
        <dbReference type="ARBA" id="ARBA00022801"/>
    </source>
</evidence>
<accession>A0A9W9Z8Q9</accession>
<dbReference type="SMART" id="SM00636">
    <property type="entry name" value="Glyco_18"/>
    <property type="match status" value="1"/>
</dbReference>
<dbReference type="PANTHER" id="PTHR11177:SF317">
    <property type="entry name" value="CHITINASE 12-RELATED"/>
    <property type="match status" value="1"/>
</dbReference>
<dbReference type="GO" id="GO:0004568">
    <property type="term" value="F:chitinase activity"/>
    <property type="evidence" value="ECO:0007669"/>
    <property type="project" value="TreeGrafter"/>
</dbReference>
<feature type="domain" description="GH18" evidence="7">
    <location>
        <begin position="1"/>
        <end position="295"/>
    </location>
</feature>
<dbReference type="SUPFAM" id="SSF51445">
    <property type="entry name" value="(Trans)glycosidases"/>
    <property type="match status" value="1"/>
</dbReference>
<dbReference type="InterPro" id="IPR001579">
    <property type="entry name" value="Glyco_hydro_18_chit_AS"/>
</dbReference>
<comment type="similarity">
    <text evidence="5">Belongs to the glycosyl hydrolase 18 family.</text>
</comment>
<dbReference type="EMBL" id="MU826383">
    <property type="protein sequence ID" value="KAJ7377107.1"/>
    <property type="molecule type" value="Genomic_DNA"/>
</dbReference>
<dbReference type="FunFam" id="3.10.50.10:FF:000001">
    <property type="entry name" value="Chitinase 3-like 1"/>
    <property type="match status" value="1"/>
</dbReference>